<gene>
    <name evidence="1" type="ORF">S06H3_10085</name>
</gene>
<dbReference type="PANTHER" id="PTHR42849:SF1">
    <property type="entry name" value="N-ACETYLNEURAMINATE LYASE"/>
    <property type="match status" value="1"/>
</dbReference>
<dbReference type="InterPro" id="IPR013785">
    <property type="entry name" value="Aldolase_TIM"/>
</dbReference>
<accession>X1MER0</accession>
<dbReference type="PANTHER" id="PTHR42849">
    <property type="entry name" value="N-ACETYLNEURAMINATE LYASE"/>
    <property type="match status" value="1"/>
</dbReference>
<protein>
    <recommendedName>
        <fullName evidence="2">Dihydrodipicolinate synthase</fullName>
    </recommendedName>
</protein>
<dbReference type="InterPro" id="IPR002220">
    <property type="entry name" value="DapA-like"/>
</dbReference>
<dbReference type="EMBL" id="BARV01004595">
    <property type="protein sequence ID" value="GAI04864.1"/>
    <property type="molecule type" value="Genomic_DNA"/>
</dbReference>
<dbReference type="GO" id="GO:0005829">
    <property type="term" value="C:cytosol"/>
    <property type="evidence" value="ECO:0007669"/>
    <property type="project" value="TreeGrafter"/>
</dbReference>
<organism evidence="1">
    <name type="scientific">marine sediment metagenome</name>
    <dbReference type="NCBI Taxonomy" id="412755"/>
    <lineage>
        <taxon>unclassified sequences</taxon>
        <taxon>metagenomes</taxon>
        <taxon>ecological metagenomes</taxon>
    </lineage>
</organism>
<comment type="caution">
    <text evidence="1">The sequence shown here is derived from an EMBL/GenBank/DDBJ whole genome shotgun (WGS) entry which is preliminary data.</text>
</comment>
<reference evidence="1" key="1">
    <citation type="journal article" date="2014" name="Front. Microbiol.">
        <title>High frequency of phylogenetically diverse reductive dehalogenase-homologous genes in deep subseafloor sedimentary metagenomes.</title>
        <authorList>
            <person name="Kawai M."/>
            <person name="Futagami T."/>
            <person name="Toyoda A."/>
            <person name="Takaki Y."/>
            <person name="Nishi S."/>
            <person name="Hori S."/>
            <person name="Arai W."/>
            <person name="Tsubouchi T."/>
            <person name="Morono Y."/>
            <person name="Uchiyama I."/>
            <person name="Ito T."/>
            <person name="Fujiyama A."/>
            <person name="Inagaki F."/>
            <person name="Takami H."/>
        </authorList>
    </citation>
    <scope>NUCLEOTIDE SEQUENCE</scope>
    <source>
        <strain evidence="1">Expedition CK06-06</strain>
    </source>
</reference>
<proteinExistence type="predicted"/>
<sequence>MITRSELRGVVVAIVTPFTEDGKLNEESLRRITSYLLERGVHGIMTTGGNGEGPHLLREERKAVTQIVVKVVKGQIPVIASLYTSMPLLNTATPQES</sequence>
<evidence type="ECO:0000313" key="1">
    <source>
        <dbReference type="EMBL" id="GAI04864.1"/>
    </source>
</evidence>
<dbReference type="GO" id="GO:0019262">
    <property type="term" value="P:N-acetylneuraminate catabolic process"/>
    <property type="evidence" value="ECO:0007669"/>
    <property type="project" value="TreeGrafter"/>
</dbReference>
<dbReference type="Pfam" id="PF00701">
    <property type="entry name" value="DHDPS"/>
    <property type="match status" value="1"/>
</dbReference>
<evidence type="ECO:0008006" key="2">
    <source>
        <dbReference type="Google" id="ProtNLM"/>
    </source>
</evidence>
<dbReference type="AlphaFoldDB" id="X1MER0"/>
<dbReference type="GO" id="GO:0008747">
    <property type="term" value="F:N-acetylneuraminate lyase activity"/>
    <property type="evidence" value="ECO:0007669"/>
    <property type="project" value="TreeGrafter"/>
</dbReference>
<dbReference type="CDD" id="cd00408">
    <property type="entry name" value="DHDPS-like"/>
    <property type="match status" value="1"/>
</dbReference>
<name>X1MER0_9ZZZZ</name>
<dbReference type="SUPFAM" id="SSF51569">
    <property type="entry name" value="Aldolase"/>
    <property type="match status" value="1"/>
</dbReference>
<dbReference type="Gene3D" id="3.20.20.70">
    <property type="entry name" value="Aldolase class I"/>
    <property type="match status" value="1"/>
</dbReference>